<reference evidence="2 3" key="1">
    <citation type="journal article" date="2019" name="Sci. Rep.">
        <title>Orb-weaving spider Araneus ventricosus genome elucidates the spidroin gene catalogue.</title>
        <authorList>
            <person name="Kono N."/>
            <person name="Nakamura H."/>
            <person name="Ohtoshi R."/>
            <person name="Moran D.A.P."/>
            <person name="Shinohara A."/>
            <person name="Yoshida Y."/>
            <person name="Fujiwara M."/>
            <person name="Mori M."/>
            <person name="Tomita M."/>
            <person name="Arakawa K."/>
        </authorList>
    </citation>
    <scope>NUCLEOTIDE SEQUENCE [LARGE SCALE GENOMIC DNA]</scope>
</reference>
<evidence type="ECO:0000313" key="2">
    <source>
        <dbReference type="EMBL" id="GBM47037.1"/>
    </source>
</evidence>
<name>A0A4Y2G187_ARAVE</name>
<sequence>MLRNQLWRIVWHSIEYHTHFAVKSRSREQLGEPPERDEGENGVSPKVQFPDGAVVLCAPNRHSCCHGIRHGDMGRRSVTTGVTVGKNP</sequence>
<keyword evidence="3" id="KW-1185">Reference proteome</keyword>
<dbReference type="Proteomes" id="UP000499080">
    <property type="component" value="Unassembled WGS sequence"/>
</dbReference>
<organism evidence="2 3">
    <name type="scientific">Araneus ventricosus</name>
    <name type="common">Orbweaver spider</name>
    <name type="synonym">Epeira ventricosa</name>
    <dbReference type="NCBI Taxonomy" id="182803"/>
    <lineage>
        <taxon>Eukaryota</taxon>
        <taxon>Metazoa</taxon>
        <taxon>Ecdysozoa</taxon>
        <taxon>Arthropoda</taxon>
        <taxon>Chelicerata</taxon>
        <taxon>Arachnida</taxon>
        <taxon>Araneae</taxon>
        <taxon>Araneomorphae</taxon>
        <taxon>Entelegynae</taxon>
        <taxon>Araneoidea</taxon>
        <taxon>Araneidae</taxon>
        <taxon>Araneus</taxon>
    </lineage>
</organism>
<feature type="region of interest" description="Disordered" evidence="1">
    <location>
        <begin position="22"/>
        <end position="46"/>
    </location>
</feature>
<dbReference type="EMBL" id="BGPR01097862">
    <property type="protein sequence ID" value="GBM47037.1"/>
    <property type="molecule type" value="Genomic_DNA"/>
</dbReference>
<proteinExistence type="predicted"/>
<evidence type="ECO:0000313" key="3">
    <source>
        <dbReference type="Proteomes" id="UP000499080"/>
    </source>
</evidence>
<gene>
    <name evidence="2" type="ORF">AVEN_114276_1</name>
</gene>
<feature type="region of interest" description="Disordered" evidence="1">
    <location>
        <begin position="69"/>
        <end position="88"/>
    </location>
</feature>
<accession>A0A4Y2G187</accession>
<dbReference type="AlphaFoldDB" id="A0A4Y2G187"/>
<evidence type="ECO:0000256" key="1">
    <source>
        <dbReference type="SAM" id="MobiDB-lite"/>
    </source>
</evidence>
<comment type="caution">
    <text evidence="2">The sequence shown here is derived from an EMBL/GenBank/DDBJ whole genome shotgun (WGS) entry which is preliminary data.</text>
</comment>
<protein>
    <submittedName>
        <fullName evidence="2">Uncharacterized protein</fullName>
    </submittedName>
</protein>
<feature type="compositionally biased region" description="Basic and acidic residues" evidence="1">
    <location>
        <begin position="25"/>
        <end position="36"/>
    </location>
</feature>